<proteinExistence type="predicted"/>
<protein>
    <recommendedName>
        <fullName evidence="3">Calcium-binding protein</fullName>
    </recommendedName>
</protein>
<dbReference type="InterPro" id="IPR011049">
    <property type="entry name" value="Serralysin-like_metalloprot_C"/>
</dbReference>
<name>A0ABQ5KZI3_9EUKA</name>
<comment type="caution">
    <text evidence="1">The sequence shown here is derived from an EMBL/GenBank/DDBJ whole genome shotgun (WGS) entry which is preliminary data.</text>
</comment>
<evidence type="ECO:0008006" key="3">
    <source>
        <dbReference type="Google" id="ProtNLM"/>
    </source>
</evidence>
<dbReference type="Gene3D" id="2.150.10.10">
    <property type="entry name" value="Serralysin-like metalloprotease, C-terminal"/>
    <property type="match status" value="1"/>
</dbReference>
<dbReference type="SUPFAM" id="SSF51120">
    <property type="entry name" value="beta-Roll"/>
    <property type="match status" value="1"/>
</dbReference>
<accession>A0ABQ5KZI3</accession>
<feature type="non-terminal residue" evidence="1">
    <location>
        <position position="1"/>
    </location>
</feature>
<reference evidence="1" key="1">
    <citation type="submission" date="2022-03" db="EMBL/GenBank/DDBJ databases">
        <title>Draft genome sequence of Aduncisulcus paluster, a free-living microaerophilic Fornicata.</title>
        <authorList>
            <person name="Yuyama I."/>
            <person name="Kume K."/>
            <person name="Tamura T."/>
            <person name="Inagaki Y."/>
            <person name="Hashimoto T."/>
        </authorList>
    </citation>
    <scope>NUCLEOTIDE SEQUENCE</scope>
    <source>
        <strain evidence="1">NY0171</strain>
    </source>
</reference>
<sequence length="149" mass="14934">LIGGTGDDNFIVRDVGSTVYDGSLGAGGSDVDTVDFSKIANATNKRVNVDLGHDNLDGTYGKFQFDDGSGTYNDIVGTTFIGIEGAIGGAGDDTITGTTAANSLVGGTGDDTLRGNGATTGVDYLNGGEGGETTGDFVSFSNQTSNITI</sequence>
<dbReference type="PRINTS" id="PR00313">
    <property type="entry name" value="CABNDNGRPT"/>
</dbReference>
<organism evidence="1 2">
    <name type="scientific">Aduncisulcus paluster</name>
    <dbReference type="NCBI Taxonomy" id="2918883"/>
    <lineage>
        <taxon>Eukaryota</taxon>
        <taxon>Metamonada</taxon>
        <taxon>Carpediemonas-like organisms</taxon>
        <taxon>Aduncisulcus</taxon>
    </lineage>
</organism>
<dbReference type="Proteomes" id="UP001057375">
    <property type="component" value="Unassembled WGS sequence"/>
</dbReference>
<evidence type="ECO:0000313" key="1">
    <source>
        <dbReference type="EMBL" id="GKT37837.1"/>
    </source>
</evidence>
<evidence type="ECO:0000313" key="2">
    <source>
        <dbReference type="Proteomes" id="UP001057375"/>
    </source>
</evidence>
<dbReference type="InterPro" id="IPR001343">
    <property type="entry name" value="Hemolysn_Ca-bd"/>
</dbReference>
<feature type="non-terminal residue" evidence="1">
    <location>
        <position position="149"/>
    </location>
</feature>
<gene>
    <name evidence="1" type="ORF">ADUPG1_003775</name>
</gene>
<dbReference type="Pfam" id="PF00353">
    <property type="entry name" value="HemolysinCabind"/>
    <property type="match status" value="1"/>
</dbReference>
<keyword evidence="2" id="KW-1185">Reference proteome</keyword>
<dbReference type="EMBL" id="BQXS01005311">
    <property type="protein sequence ID" value="GKT37837.1"/>
    <property type="molecule type" value="Genomic_DNA"/>
</dbReference>